<proteinExistence type="predicted"/>
<reference evidence="3 4" key="1">
    <citation type="submission" date="2019-02" db="EMBL/GenBank/DDBJ databases">
        <title>Bacterial novel species Emticicia sp. 17J42-9 isolated from soil.</title>
        <authorList>
            <person name="Jung H.-Y."/>
        </authorList>
    </citation>
    <scope>NUCLEOTIDE SEQUENCE [LARGE SCALE GENOMIC DNA]</scope>
    <source>
        <strain evidence="3 4">17J42-9</strain>
    </source>
</reference>
<evidence type="ECO:0000313" key="3">
    <source>
        <dbReference type="EMBL" id="RYU96680.1"/>
    </source>
</evidence>
<protein>
    <recommendedName>
        <fullName evidence="2">Ig-like domain-containing protein</fullName>
    </recommendedName>
</protein>
<feature type="domain" description="Ig-like" evidence="2">
    <location>
        <begin position="640"/>
        <end position="696"/>
    </location>
</feature>
<feature type="chain" id="PRO_5020465525" description="Ig-like domain-containing protein" evidence="1">
    <location>
        <begin position="26"/>
        <end position="1848"/>
    </location>
</feature>
<dbReference type="RefSeq" id="WP_130020014.1">
    <property type="nucleotide sequence ID" value="NZ_SEWF01000006.1"/>
</dbReference>
<dbReference type="Proteomes" id="UP000293162">
    <property type="component" value="Unassembled WGS sequence"/>
</dbReference>
<dbReference type="EMBL" id="SEWF01000006">
    <property type="protein sequence ID" value="RYU96680.1"/>
    <property type="molecule type" value="Genomic_DNA"/>
</dbReference>
<dbReference type="InterPro" id="IPR044023">
    <property type="entry name" value="Ig_7"/>
</dbReference>
<name>A0A4V1ZDM5_9BACT</name>
<dbReference type="InterPro" id="IPR055015">
    <property type="entry name" value="GCX_COOH"/>
</dbReference>
<feature type="domain" description="Ig-like" evidence="2">
    <location>
        <begin position="1307"/>
        <end position="1379"/>
    </location>
</feature>
<evidence type="ECO:0000259" key="2">
    <source>
        <dbReference type="Pfam" id="PF19081"/>
    </source>
</evidence>
<evidence type="ECO:0000256" key="1">
    <source>
        <dbReference type="SAM" id="SignalP"/>
    </source>
</evidence>
<dbReference type="InterPro" id="IPR030916">
    <property type="entry name" value="ELWxxDGT_rpt"/>
</dbReference>
<dbReference type="NCBIfam" id="TIGR04534">
    <property type="entry name" value="ELWxxDGT_rpt"/>
    <property type="match status" value="2"/>
</dbReference>
<evidence type="ECO:0000313" key="4">
    <source>
        <dbReference type="Proteomes" id="UP000293162"/>
    </source>
</evidence>
<gene>
    <name evidence="3" type="ORF">EWM59_05895</name>
</gene>
<dbReference type="NCBIfam" id="NF045639">
    <property type="entry name" value="GCX_COOH"/>
    <property type="match status" value="1"/>
</dbReference>
<comment type="caution">
    <text evidence="3">The sequence shown here is derived from an EMBL/GenBank/DDBJ whole genome shotgun (WGS) entry which is preliminary data.</text>
</comment>
<keyword evidence="1" id="KW-0732">Signal</keyword>
<dbReference type="Pfam" id="PF19081">
    <property type="entry name" value="Ig_7"/>
    <property type="match status" value="7"/>
</dbReference>
<feature type="domain" description="Ig-like" evidence="2">
    <location>
        <begin position="1052"/>
        <end position="1130"/>
    </location>
</feature>
<feature type="domain" description="Ig-like" evidence="2">
    <location>
        <begin position="1459"/>
        <end position="1540"/>
    </location>
</feature>
<organism evidence="3 4">
    <name type="scientific">Emticicia agri</name>
    <dbReference type="NCBI Taxonomy" id="2492393"/>
    <lineage>
        <taxon>Bacteria</taxon>
        <taxon>Pseudomonadati</taxon>
        <taxon>Bacteroidota</taxon>
        <taxon>Cytophagia</taxon>
        <taxon>Cytophagales</taxon>
        <taxon>Leadbetterellaceae</taxon>
        <taxon>Emticicia</taxon>
    </lineage>
</organism>
<dbReference type="OrthoDB" id="8901262at2"/>
<feature type="domain" description="Ig-like" evidence="2">
    <location>
        <begin position="1132"/>
        <end position="1207"/>
    </location>
</feature>
<keyword evidence="4" id="KW-1185">Reference proteome</keyword>
<feature type="signal peptide" evidence="1">
    <location>
        <begin position="1"/>
        <end position="25"/>
    </location>
</feature>
<feature type="domain" description="Ig-like" evidence="2">
    <location>
        <begin position="966"/>
        <end position="1046"/>
    </location>
</feature>
<sequence length="1848" mass="194993">MKQFFTRKHSLFLALFLCLAKLSSAQLPYIVKYLNVQGSATPDNLINVNGILYFTAYDADYTYGNELWRSDGTTAGTYMVKDINPGGGSAEIGNLTNVNGMLYFRTSGSNGTRLWKSDGTPEGTVEVSTNVRLGGSIADVNGTLFFKGTTTAYGTELWKTDGTASGTVLVKDVNPGIYDSFILYMTNVNGTLYFRASYNGFMELWKSDGTTGGTTLLKQFSGTADLSNLTDINGTLLFTVDDGLNGKELWKSDGTPAGTHLLKDIYSGATGSAITQIISVGSTAYFTATHPTYGRELWKSDGTEQGTIQVKDIVAGGSWTNPQSLINVSGTVFFTADDGTNGRELWKSDGTPTGTALVKDIYPGTGGSFIVNLINLNGTLYFWANNSSNGSELWKSDGTTAGTTLVKDIYEGYMGSSTLYAPANVNGKLYFLANSKVDEVEYNSELWTLGTCTSANTIVTDRSKAVVYNSQLQNSPATTTCHCDVFNNLIAMVESTGENPVSGNISNKVWIETANDSYVKRHYEIYPVSAPYNATGKVTLYFTQADFDEYNNAVGSSRLKLPDNSTDVAGISNVMIEQMEGSSETGLPDTYTEGTSTINPDDTDIFWNSTASRWEVSFATTGFGGFFLKTPTLIAPTDVSASETAICSGTEIWLSATCAEGNLNWYTSATGGSSIGTSSPLVLSPTSTHTYYAACEYGMNSTNRIATDEVVVTTVPSTPTEVSIDKASICTGTSIELTATCPIGTVKWYTQLSGGSAVGLGAKLQLSPLESAFYYAACENGDCQSDRVLAGSVEVTQQPTNPTGISLSATKVCSFEFISLRATCDIGSIVWYKGEFETTSVGMGDNWGEVPGMTTSYYVACENIDCKSERVFAGTVTVIEQPVKPADVSASLTAICSGMTITLSAYCSIGEVAWCRVGGEEDVFLEMGSIITQTPSTTSRYYAMCINGICESTRILTDEVVVTTMPSLPTGVSVNKTDICTGASITLTATCAIGTLTWYNDSAGDTSIGTGNNLMLTPTDTHTYYASCFNGDCETNLVATSIVTVTTQPINPTNVAVDKSIICAGEPVTLTASCSIGEPSWYSSATGGTALGTGSNFDHNPTSAITYYAACVNINCVSEIIATTEVTVRPTPVKPTNLSQWSTTVCSGISNSLSGSCTTGTLKWYEAATATTPAYEGETVYISINKTTTFYAACETAYCSSERVAMQEIVFYTRPVNPTGLSVNKTAICSGDSVTLTGSCSIGNIQWIRAYTAGGVEQYDLVPTYTPAETSIYYAYCMNGTCISDYLPTDTVTVTGQPGIPTGLYQGGTQICVGTGIYMTASCATGIQTWYNSSTGGTVLGTGDYFAPQPATTTTYYVSCENGNCKSARVAMNKIVVYPQPVKPTGVSVSKTAICNGETITLSGTCSIGTLRWYKTSMGSDTAFTYKPKMNTTYHALCSNDACSSESVATAEVVVTQQPGTPTNVSVNKTTTCSGETVSLTASCSLGTITWYNSSTGTTIVGTGNNLSQSPTANITYYAACVNGICNSSRVATHAVTVKPKPVVPVIAGRNAICAGENITLVIAASTNNPLSTFHWSGGYTGLSRTVAPTTTAHYKVLASYDGCNSDSSAVFTVTVNPIPEQPGIKADNATICKGNTVVLNAQCPNITDSFYWNNSTASNSNALTGYYKSTRTVTEPGTYKGWCESNTGCKGPEKSITITAGNNCGGKNFITITPEKPVICPDKSVTLTATGCSGIITWSGGSGSPTGTVITVKPVTSITYLAQCSTGGFASVDVTVATSAVVVSTNISTGTEQVKAVNSIESNKKIGDPDFSPAPIVTFEAGKSILLKPGFVADSRSVFKAEIKGCN</sequence>
<feature type="domain" description="Ig-like" evidence="2">
    <location>
        <begin position="716"/>
        <end position="795"/>
    </location>
</feature>
<accession>A0A4V1ZDM5</accession>